<dbReference type="EMBL" id="JARKIE010000397">
    <property type="protein sequence ID" value="KAJ7645699.1"/>
    <property type="molecule type" value="Genomic_DNA"/>
</dbReference>
<dbReference type="AlphaFoldDB" id="A0AAD7CDA5"/>
<evidence type="ECO:0000313" key="2">
    <source>
        <dbReference type="Proteomes" id="UP001221757"/>
    </source>
</evidence>
<reference evidence="1" key="1">
    <citation type="submission" date="2023-03" db="EMBL/GenBank/DDBJ databases">
        <title>Massive genome expansion in bonnet fungi (Mycena s.s.) driven by repeated elements and novel gene families across ecological guilds.</title>
        <authorList>
            <consortium name="Lawrence Berkeley National Laboratory"/>
            <person name="Harder C.B."/>
            <person name="Miyauchi S."/>
            <person name="Viragh M."/>
            <person name="Kuo A."/>
            <person name="Thoen E."/>
            <person name="Andreopoulos B."/>
            <person name="Lu D."/>
            <person name="Skrede I."/>
            <person name="Drula E."/>
            <person name="Henrissat B."/>
            <person name="Morin E."/>
            <person name="Kohler A."/>
            <person name="Barry K."/>
            <person name="LaButti K."/>
            <person name="Morin E."/>
            <person name="Salamov A."/>
            <person name="Lipzen A."/>
            <person name="Mereny Z."/>
            <person name="Hegedus B."/>
            <person name="Baldrian P."/>
            <person name="Stursova M."/>
            <person name="Weitz H."/>
            <person name="Taylor A."/>
            <person name="Grigoriev I.V."/>
            <person name="Nagy L.G."/>
            <person name="Martin F."/>
            <person name="Kauserud H."/>
        </authorList>
    </citation>
    <scope>NUCLEOTIDE SEQUENCE</scope>
    <source>
        <strain evidence="1">CBHHK067</strain>
    </source>
</reference>
<name>A0AAD7CDA5_MYCRO</name>
<gene>
    <name evidence="1" type="ORF">B0H17DRAFT_1148398</name>
</gene>
<dbReference type="Proteomes" id="UP001221757">
    <property type="component" value="Unassembled WGS sequence"/>
</dbReference>
<keyword evidence="2" id="KW-1185">Reference proteome</keyword>
<comment type="caution">
    <text evidence="1">The sequence shown here is derived from an EMBL/GenBank/DDBJ whole genome shotgun (WGS) entry which is preliminary data.</text>
</comment>
<protein>
    <submittedName>
        <fullName evidence="1">Uncharacterized protein</fullName>
    </submittedName>
</protein>
<evidence type="ECO:0000313" key="1">
    <source>
        <dbReference type="EMBL" id="KAJ7645699.1"/>
    </source>
</evidence>
<sequence>MFEEAADFTSGEIKAYRKFVFPDALAAPDHDPFFSVENAPSWITALGFQVYLMYDDDSGDSNSLWTSDIASTIQLKAYRSYSRESGERDQSPPIGSIHVDDLWVIRGLSWSAPGFYPLQFSCSVSSSILTSWISS</sequence>
<organism evidence="1 2">
    <name type="scientific">Mycena rosella</name>
    <name type="common">Pink bonnet</name>
    <name type="synonym">Agaricus rosellus</name>
    <dbReference type="NCBI Taxonomy" id="1033263"/>
    <lineage>
        <taxon>Eukaryota</taxon>
        <taxon>Fungi</taxon>
        <taxon>Dikarya</taxon>
        <taxon>Basidiomycota</taxon>
        <taxon>Agaricomycotina</taxon>
        <taxon>Agaricomycetes</taxon>
        <taxon>Agaricomycetidae</taxon>
        <taxon>Agaricales</taxon>
        <taxon>Marasmiineae</taxon>
        <taxon>Mycenaceae</taxon>
        <taxon>Mycena</taxon>
    </lineage>
</organism>
<accession>A0AAD7CDA5</accession>
<proteinExistence type="predicted"/>